<dbReference type="SUPFAM" id="SSF48464">
    <property type="entry name" value="ENTH/VHS domain"/>
    <property type="match status" value="1"/>
</dbReference>
<evidence type="ECO:0000256" key="8">
    <source>
        <dbReference type="SAM" id="MobiDB-lite"/>
    </source>
</evidence>
<dbReference type="Proteomes" id="UP001465976">
    <property type="component" value="Unassembled WGS sequence"/>
</dbReference>
<evidence type="ECO:0000313" key="13">
    <source>
        <dbReference type="Proteomes" id="UP001465976"/>
    </source>
</evidence>
<feature type="compositionally biased region" description="Polar residues" evidence="8">
    <location>
        <begin position="104"/>
        <end position="114"/>
    </location>
</feature>
<comment type="similarity">
    <text evidence="2">Belongs to the STAM family.</text>
</comment>
<feature type="compositionally biased region" description="Polar residues" evidence="8">
    <location>
        <begin position="66"/>
        <end position="77"/>
    </location>
</feature>
<dbReference type="CDD" id="cd00174">
    <property type="entry name" value="SH3"/>
    <property type="match status" value="3"/>
</dbReference>
<dbReference type="InterPro" id="IPR036028">
    <property type="entry name" value="SH3-like_dom_sf"/>
</dbReference>
<proteinExistence type="inferred from homology"/>
<feature type="region of interest" description="Disordered" evidence="8">
    <location>
        <begin position="330"/>
        <end position="389"/>
    </location>
</feature>
<dbReference type="Pfam" id="PF00790">
    <property type="entry name" value="VHS"/>
    <property type="match status" value="1"/>
</dbReference>
<comment type="caution">
    <text evidence="12">The sequence shown here is derived from an EMBL/GenBank/DDBJ whole genome shotgun (WGS) entry which is preliminary data.</text>
</comment>
<keyword evidence="5 7" id="KW-0728">SH3 domain</keyword>
<evidence type="ECO:0000256" key="9">
    <source>
        <dbReference type="SAM" id="Phobius"/>
    </source>
</evidence>
<evidence type="ECO:0000313" key="12">
    <source>
        <dbReference type="EMBL" id="KAL0568113.1"/>
    </source>
</evidence>
<evidence type="ECO:0000259" key="11">
    <source>
        <dbReference type="PROSITE" id="PS50179"/>
    </source>
</evidence>
<dbReference type="EMBL" id="JBAHYK010001411">
    <property type="protein sequence ID" value="KAL0568113.1"/>
    <property type="molecule type" value="Genomic_DNA"/>
</dbReference>
<dbReference type="Gene3D" id="2.30.30.40">
    <property type="entry name" value="SH3 Domains"/>
    <property type="match status" value="3"/>
</dbReference>
<dbReference type="Pfam" id="PF00018">
    <property type="entry name" value="SH3_1"/>
    <property type="match status" value="3"/>
</dbReference>
<accession>A0ABR3EZ82</accession>
<dbReference type="PANTHER" id="PTHR45929">
    <property type="entry name" value="JAK PATHWAY SIGNAL TRANSDUCTION ADAPTOR MOLECULE"/>
    <property type="match status" value="1"/>
</dbReference>
<keyword evidence="6" id="KW-0967">Endosome</keyword>
<feature type="region of interest" description="Disordered" evidence="8">
    <location>
        <begin position="557"/>
        <end position="583"/>
    </location>
</feature>
<feature type="domain" description="SH3" evidence="10">
    <location>
        <begin position="395"/>
        <end position="460"/>
    </location>
</feature>
<feature type="region of interest" description="Disordered" evidence="8">
    <location>
        <begin position="26"/>
        <end position="116"/>
    </location>
</feature>
<dbReference type="InterPro" id="IPR008942">
    <property type="entry name" value="ENTH_VHS"/>
</dbReference>
<feature type="domain" description="SH3" evidence="10">
    <location>
        <begin position="587"/>
        <end position="652"/>
    </location>
</feature>
<comment type="subcellular location">
    <subcellularLocation>
        <location evidence="1">Endosome membrane</location>
        <topology evidence="1">Peripheral membrane protein</topology>
        <orientation evidence="1">Cytoplasmic side</orientation>
    </subcellularLocation>
</comment>
<evidence type="ECO:0000256" key="3">
    <source>
        <dbReference type="ARBA" id="ARBA00017923"/>
    </source>
</evidence>
<dbReference type="PROSITE" id="PS50179">
    <property type="entry name" value="VHS"/>
    <property type="match status" value="1"/>
</dbReference>
<dbReference type="PROSITE" id="PS50002">
    <property type="entry name" value="SH3"/>
    <property type="match status" value="3"/>
</dbReference>
<feature type="transmembrane region" description="Helical" evidence="9">
    <location>
        <begin position="172"/>
        <end position="194"/>
    </location>
</feature>
<feature type="domain" description="SH3" evidence="10">
    <location>
        <begin position="491"/>
        <end position="556"/>
    </location>
</feature>
<protein>
    <recommendedName>
        <fullName evidence="3">Class E vacuolar protein-sorting machinery protein HSE1</fullName>
    </recommendedName>
    <alternativeName>
        <fullName evidence="4">Class E vacuolar protein-sorting machinery protein hse1</fullName>
    </alternativeName>
</protein>
<evidence type="ECO:0000256" key="5">
    <source>
        <dbReference type="ARBA" id="ARBA00022443"/>
    </source>
</evidence>
<organism evidence="12 13">
    <name type="scientific">Marasmius crinis-equi</name>
    <dbReference type="NCBI Taxonomy" id="585013"/>
    <lineage>
        <taxon>Eukaryota</taxon>
        <taxon>Fungi</taxon>
        <taxon>Dikarya</taxon>
        <taxon>Basidiomycota</taxon>
        <taxon>Agaricomycotina</taxon>
        <taxon>Agaricomycetes</taxon>
        <taxon>Agaricomycetidae</taxon>
        <taxon>Agaricales</taxon>
        <taxon>Marasmiineae</taxon>
        <taxon>Marasmiaceae</taxon>
        <taxon>Marasmius</taxon>
    </lineage>
</organism>
<dbReference type="CDD" id="cd16980">
    <property type="entry name" value="VHS_Lsb5"/>
    <property type="match status" value="1"/>
</dbReference>
<gene>
    <name evidence="12" type="ORF">V5O48_013882</name>
</gene>
<reference evidence="12 13" key="1">
    <citation type="submission" date="2024-02" db="EMBL/GenBank/DDBJ databases">
        <title>A draft genome for the cacao thread blight pathogen Marasmius crinis-equi.</title>
        <authorList>
            <person name="Cohen S.P."/>
            <person name="Baruah I.K."/>
            <person name="Amoako-Attah I."/>
            <person name="Bukari Y."/>
            <person name="Meinhardt L.W."/>
            <person name="Bailey B.A."/>
        </authorList>
    </citation>
    <scope>NUCLEOTIDE SEQUENCE [LARGE SCALE GENOMIC DNA]</scope>
    <source>
        <strain evidence="12 13">GH-76</strain>
    </source>
</reference>
<feature type="compositionally biased region" description="Polar residues" evidence="8">
    <location>
        <begin position="33"/>
        <end position="47"/>
    </location>
</feature>
<dbReference type="SUPFAM" id="SSF50044">
    <property type="entry name" value="SH3-domain"/>
    <property type="match status" value="3"/>
</dbReference>
<keyword evidence="9" id="KW-0472">Membrane</keyword>
<feature type="compositionally biased region" description="Basic and acidic residues" evidence="8">
    <location>
        <begin position="557"/>
        <end position="576"/>
    </location>
</feature>
<evidence type="ECO:0000256" key="7">
    <source>
        <dbReference type="PROSITE-ProRule" id="PRU00192"/>
    </source>
</evidence>
<dbReference type="InterPro" id="IPR001452">
    <property type="entry name" value="SH3_domain"/>
</dbReference>
<dbReference type="PANTHER" id="PTHR45929:SF3">
    <property type="entry name" value="JAK PATHWAY SIGNAL TRANSDUCTION ADAPTOR MOLECULE"/>
    <property type="match status" value="1"/>
</dbReference>
<dbReference type="PRINTS" id="PR00452">
    <property type="entry name" value="SH3DOMAIN"/>
</dbReference>
<dbReference type="Gene3D" id="1.25.40.90">
    <property type="match status" value="1"/>
</dbReference>
<sequence>MDGSKAITLAPKWNESMFTQVWGNVDYPATATPRPSNQNESISTRTPSPADLPSPEEAPPQRSDHSVTSADDVSSESGVEASRIEATPAHILPSASPTTPPPTNMQGVTVSPRPTRNPLLMPFSALRSRFSRTPSTVISTRKPFEVIPQASTSTERHGQARRGMKRGELTRAIGFLALIMSGFLTATASDWALLLDVCDRASANEDCAKEAVLTFRREFKYGQPQAQLSAARLWAIMLRNSPDGLISQSTSRKFLDTLEDLLSSSRTNSVVKERVLDVVAAAAYASRSKIDVGFRALWKKCKPPGKPDEGIPFATDDAMFEPPIVIHSVPKDEPPLNDVAPDKQGIPLDTDDPMPNPPVPSAIRSVPEDKPPLDNVPPDVREGPRQGPQTEDELKILFHVKALYSYAGELDEDFSFQAGDIIAVTATPNDGWWSGHLVDENKRQPGKHVFPSNFVVLPTHSEAKDEPPLDIVAHGVREETGQEPQANDGDKVLFHVKALYDWEATIDEDISFKAGDIISVTATPDDGWWRGYLVDENKRQPGKHAFPSNFVVLSTHSETKDKPPLDDVAPDVREVPEQGPQTDDGIKTIFRVKALYDWEATIDKEISFKAGDIIAVTATPDDGWWSGYLVDENKRQPGKHVFPSNFVDLYHDH</sequence>
<dbReference type="InterPro" id="IPR050670">
    <property type="entry name" value="STAM"/>
</dbReference>
<dbReference type="InterPro" id="IPR002014">
    <property type="entry name" value="VHS_dom"/>
</dbReference>
<evidence type="ECO:0000256" key="4">
    <source>
        <dbReference type="ARBA" id="ARBA00018978"/>
    </source>
</evidence>
<keyword evidence="9" id="KW-0812">Transmembrane</keyword>
<evidence type="ECO:0000256" key="1">
    <source>
        <dbReference type="ARBA" id="ARBA00004125"/>
    </source>
</evidence>
<name>A0ABR3EZ82_9AGAR</name>
<evidence type="ECO:0000256" key="2">
    <source>
        <dbReference type="ARBA" id="ARBA00009666"/>
    </source>
</evidence>
<feature type="domain" description="VHS" evidence="11">
    <location>
        <begin position="190"/>
        <end position="279"/>
    </location>
</feature>
<dbReference type="SMART" id="SM00326">
    <property type="entry name" value="SH3"/>
    <property type="match status" value="3"/>
</dbReference>
<evidence type="ECO:0000259" key="10">
    <source>
        <dbReference type="PROSITE" id="PS50002"/>
    </source>
</evidence>
<keyword evidence="13" id="KW-1185">Reference proteome</keyword>
<evidence type="ECO:0000256" key="6">
    <source>
        <dbReference type="ARBA" id="ARBA00022753"/>
    </source>
</evidence>
<keyword evidence="9" id="KW-1133">Transmembrane helix</keyword>